<dbReference type="GO" id="GO:0005524">
    <property type="term" value="F:ATP binding"/>
    <property type="evidence" value="ECO:0007669"/>
    <property type="project" value="UniProtKB-KW"/>
</dbReference>
<feature type="domain" description="Response regulatory" evidence="15">
    <location>
        <begin position="699"/>
        <end position="815"/>
    </location>
</feature>
<dbReference type="InterPro" id="IPR003594">
    <property type="entry name" value="HATPase_dom"/>
</dbReference>
<feature type="transmembrane region" description="Helical" evidence="13">
    <location>
        <begin position="358"/>
        <end position="377"/>
    </location>
</feature>
<dbReference type="Pfam" id="PF06580">
    <property type="entry name" value="His_kinase"/>
    <property type="match status" value="1"/>
</dbReference>
<dbReference type="Gene3D" id="3.30.565.10">
    <property type="entry name" value="Histidine kinase-like ATPase, C-terminal domain"/>
    <property type="match status" value="2"/>
</dbReference>
<reference evidence="16" key="1">
    <citation type="submission" date="2023-03" db="EMBL/GenBank/DDBJ databases">
        <title>Bacterial isolates from washroom surfaces on a university campus.</title>
        <authorList>
            <person name="Holman D.B."/>
            <person name="Gzyl K.E."/>
            <person name="Taheri A.E."/>
        </authorList>
    </citation>
    <scope>NUCLEOTIDE SEQUENCE</scope>
    <source>
        <strain evidence="16">RD03</strain>
    </source>
</reference>
<dbReference type="InterPro" id="IPR008979">
    <property type="entry name" value="Galactose-bd-like_sf"/>
</dbReference>
<evidence type="ECO:0000256" key="7">
    <source>
        <dbReference type="ARBA" id="ARBA00022741"/>
    </source>
</evidence>
<keyword evidence="11 13" id="KW-0472">Membrane</keyword>
<dbReference type="GO" id="GO:0000155">
    <property type="term" value="F:phosphorelay sensor kinase activity"/>
    <property type="evidence" value="ECO:0007669"/>
    <property type="project" value="InterPro"/>
</dbReference>
<dbReference type="InterPro" id="IPR004358">
    <property type="entry name" value="Sig_transdc_His_kin-like_C"/>
</dbReference>
<sequence length="1028" mass="116942">MKQIKKYKWALIIVIFLISITAIRLLWIGFLTRLDFPDNPSANHGILDLRGWQFSDRKTLQLNGEWEFFPNTFITTKEQAEKSKKVYLHVPQKWDALFENDKKNSLQYGTYRLRILLDEHKQDFGFRVSELNNASAIYVNGHLIGKTGQPANTLEDHKGKNIPYSVSFTPEKKEIELLIHVSSNREKGGIIKPIRFGLMEAINFRNYLSIGLQLLLCVVLLLHSVYAVILYFIGPSPNKGLIYFSLLLICAIFSVLVSDDKLLFKWFSFDYKWSIKILFLSYIGVGAFIPLVINQLFPSYINRRALRIFISYCVLYSLFVILVPQDFILQSSKVLLSSALIFSVLIPAINLRKATTDIDEIIFLILACLSIGINIIWSTIKTNVSIELMHYPFDMILALLCFAAFWFKRFFRVSSEVKQLADKLQLEDKRKDDFLVNTSHELRNPLYVIMNMIQSILDDNVHSISTEHRNRLKILINVSKRMSFLLNDILDVTRLKEKTIQLHLSKVHLQAVVIGVIDMTKQMVEGKPVRLQMSISNTFPPIKADENRLVQIVFNLIHNAIKFTDEGSITVRATLANGKAQIYIEDTGIGIDPEALQKIFQPYEQASINNFRDSGGIGIGLSICKELVELHSGTITAHSVPGKGSTFILTLPLFKEEDNEGGSSNLCFVNDHLDTIAAAEETHETHLFTGKNISLSKPRILAVDDDTINLNVLTTILGEKEFDITTVTSALQAMEKIEVQQFDLVISDVMMPQVSGYELTQMIRKRFSISELPILLLTARSRTEDIVTGFQSGANDYVTKPVDSWELKARVHGLTKIKLSIEERIRMEGAWLQSQIKPHFLFNTLNSIAALGMIDVSKMQELLDEFSNYLRLSFDFQNADPLVPLEHELSLVHSYLSIEKARFGDRLKLQWELDHTTDLFIPPLSIQPLVENAVKHGLLKKVKGGEVCIRIKIEAKYTEVSIIDNGIGMNEEEVRKLLIRKDNSEKRTGIGLQNVDRRLKQLYGRGLKIHSKPDEGTCITFHIPNGAN</sequence>
<keyword evidence="8" id="KW-0418">Kinase</keyword>
<comment type="subcellular location">
    <subcellularLocation>
        <location evidence="2">Cell membrane</location>
    </subcellularLocation>
</comment>
<evidence type="ECO:0000313" key="17">
    <source>
        <dbReference type="Proteomes" id="UP001159179"/>
    </source>
</evidence>
<dbReference type="Gene3D" id="1.10.287.130">
    <property type="match status" value="1"/>
</dbReference>
<gene>
    <name evidence="16" type="ORF">P5X88_19600</name>
</gene>
<dbReference type="InterPro" id="IPR003661">
    <property type="entry name" value="HisK_dim/P_dom"/>
</dbReference>
<evidence type="ECO:0000256" key="6">
    <source>
        <dbReference type="ARBA" id="ARBA00022679"/>
    </source>
</evidence>
<keyword evidence="13" id="KW-0812">Transmembrane</keyword>
<comment type="catalytic activity">
    <reaction evidence="1">
        <text>ATP + protein L-histidine = ADP + protein N-phospho-L-histidine.</text>
        <dbReference type="EC" id="2.7.13.3"/>
    </reaction>
</comment>
<dbReference type="SUPFAM" id="SSF55874">
    <property type="entry name" value="ATPase domain of HSP90 chaperone/DNA topoisomerase II/histidine kinase"/>
    <property type="match status" value="2"/>
</dbReference>
<dbReference type="CDD" id="cd00082">
    <property type="entry name" value="HisKA"/>
    <property type="match status" value="1"/>
</dbReference>
<feature type="transmembrane region" description="Helical" evidence="13">
    <location>
        <begin position="207"/>
        <end position="233"/>
    </location>
</feature>
<dbReference type="GO" id="GO:0005886">
    <property type="term" value="C:plasma membrane"/>
    <property type="evidence" value="ECO:0007669"/>
    <property type="project" value="UniProtKB-SubCell"/>
</dbReference>
<dbReference type="SMART" id="SM00448">
    <property type="entry name" value="REC"/>
    <property type="match status" value="1"/>
</dbReference>
<dbReference type="PRINTS" id="PR00344">
    <property type="entry name" value="BCTRLSENSOR"/>
</dbReference>
<dbReference type="PANTHER" id="PTHR43547">
    <property type="entry name" value="TWO-COMPONENT HISTIDINE KINASE"/>
    <property type="match status" value="1"/>
</dbReference>
<evidence type="ECO:0000256" key="1">
    <source>
        <dbReference type="ARBA" id="ARBA00000085"/>
    </source>
</evidence>
<dbReference type="PROSITE" id="PS50110">
    <property type="entry name" value="RESPONSE_REGULATORY"/>
    <property type="match status" value="1"/>
</dbReference>
<dbReference type="InterPro" id="IPR010559">
    <property type="entry name" value="Sig_transdc_His_kin_internal"/>
</dbReference>
<dbReference type="SUPFAM" id="SSF47384">
    <property type="entry name" value="Homodimeric domain of signal transducing histidine kinase"/>
    <property type="match status" value="1"/>
</dbReference>
<evidence type="ECO:0000256" key="10">
    <source>
        <dbReference type="ARBA" id="ARBA00023012"/>
    </source>
</evidence>
<dbReference type="SMART" id="SM00388">
    <property type="entry name" value="HisKA"/>
    <property type="match status" value="1"/>
</dbReference>
<dbReference type="RefSeq" id="WP_280617894.1">
    <property type="nucleotide sequence ID" value="NZ_JAROYP010000013.1"/>
</dbReference>
<comment type="caution">
    <text evidence="16">The sequence shown here is derived from an EMBL/GenBank/DDBJ whole genome shotgun (WGS) entry which is preliminary data.</text>
</comment>
<dbReference type="PROSITE" id="PS50109">
    <property type="entry name" value="HIS_KIN"/>
    <property type="match status" value="2"/>
</dbReference>
<dbReference type="Gene3D" id="3.40.50.2300">
    <property type="match status" value="1"/>
</dbReference>
<evidence type="ECO:0000256" key="4">
    <source>
        <dbReference type="ARBA" id="ARBA00022475"/>
    </source>
</evidence>
<keyword evidence="13" id="KW-1133">Transmembrane helix</keyword>
<dbReference type="PANTHER" id="PTHR43547:SF2">
    <property type="entry name" value="HYBRID SIGNAL TRANSDUCTION HISTIDINE KINASE C"/>
    <property type="match status" value="1"/>
</dbReference>
<evidence type="ECO:0000256" key="3">
    <source>
        <dbReference type="ARBA" id="ARBA00012438"/>
    </source>
</evidence>
<feature type="domain" description="Histidine kinase" evidence="14">
    <location>
        <begin position="437"/>
        <end position="655"/>
    </location>
</feature>
<keyword evidence="6" id="KW-0808">Transferase</keyword>
<feature type="transmembrane region" description="Helical" evidence="13">
    <location>
        <begin position="309"/>
        <end position="328"/>
    </location>
</feature>
<dbReference type="InterPro" id="IPR011006">
    <property type="entry name" value="CheY-like_superfamily"/>
</dbReference>
<dbReference type="CDD" id="cd16922">
    <property type="entry name" value="HATPase_EvgS-ArcB-TorS-like"/>
    <property type="match status" value="1"/>
</dbReference>
<evidence type="ECO:0000256" key="13">
    <source>
        <dbReference type="SAM" id="Phobius"/>
    </source>
</evidence>
<dbReference type="EC" id="2.7.13.3" evidence="3"/>
<proteinExistence type="predicted"/>
<evidence type="ECO:0000259" key="14">
    <source>
        <dbReference type="PROSITE" id="PS50109"/>
    </source>
</evidence>
<dbReference type="SUPFAM" id="SSF49785">
    <property type="entry name" value="Galactose-binding domain-like"/>
    <property type="match status" value="1"/>
</dbReference>
<keyword evidence="5 12" id="KW-0597">Phosphoprotein</keyword>
<name>A0AAW6SXV7_9BACI</name>
<keyword evidence="7" id="KW-0547">Nucleotide-binding</keyword>
<feature type="transmembrane region" description="Helical" evidence="13">
    <location>
        <begin position="9"/>
        <end position="30"/>
    </location>
</feature>
<dbReference type="FunFam" id="3.30.565.10:FF:000023">
    <property type="entry name" value="PAS domain-containing sensor histidine kinase"/>
    <property type="match status" value="1"/>
</dbReference>
<evidence type="ECO:0000256" key="9">
    <source>
        <dbReference type="ARBA" id="ARBA00022840"/>
    </source>
</evidence>
<dbReference type="SUPFAM" id="SSF52172">
    <property type="entry name" value="CheY-like"/>
    <property type="match status" value="1"/>
</dbReference>
<feature type="transmembrane region" description="Helical" evidence="13">
    <location>
        <begin position="277"/>
        <end position="297"/>
    </location>
</feature>
<dbReference type="InterPro" id="IPR036097">
    <property type="entry name" value="HisK_dim/P_sf"/>
</dbReference>
<feature type="transmembrane region" description="Helical" evidence="13">
    <location>
        <begin position="240"/>
        <end position="257"/>
    </location>
</feature>
<evidence type="ECO:0000256" key="8">
    <source>
        <dbReference type="ARBA" id="ARBA00022777"/>
    </source>
</evidence>
<evidence type="ECO:0000256" key="5">
    <source>
        <dbReference type="ARBA" id="ARBA00022553"/>
    </source>
</evidence>
<evidence type="ECO:0000256" key="2">
    <source>
        <dbReference type="ARBA" id="ARBA00004236"/>
    </source>
</evidence>
<dbReference type="Gene3D" id="2.60.120.260">
    <property type="entry name" value="Galactose-binding domain-like"/>
    <property type="match status" value="1"/>
</dbReference>
<evidence type="ECO:0000256" key="11">
    <source>
        <dbReference type="ARBA" id="ARBA00023136"/>
    </source>
</evidence>
<dbReference type="Pfam" id="PF02518">
    <property type="entry name" value="HATPase_c"/>
    <property type="match status" value="2"/>
</dbReference>
<keyword evidence="9 16" id="KW-0067">ATP-binding</keyword>
<protein>
    <recommendedName>
        <fullName evidence="3">histidine kinase</fullName>
        <ecNumber evidence="3">2.7.13.3</ecNumber>
    </recommendedName>
</protein>
<feature type="domain" description="Histidine kinase" evidence="14">
    <location>
        <begin position="926"/>
        <end position="1027"/>
    </location>
</feature>
<dbReference type="Proteomes" id="UP001159179">
    <property type="component" value="Unassembled WGS sequence"/>
</dbReference>
<evidence type="ECO:0000256" key="12">
    <source>
        <dbReference type="PROSITE-ProRule" id="PRU00169"/>
    </source>
</evidence>
<dbReference type="Pfam" id="PF00072">
    <property type="entry name" value="Response_reg"/>
    <property type="match status" value="1"/>
</dbReference>
<dbReference type="AlphaFoldDB" id="A0AAW6SXV7"/>
<feature type="transmembrane region" description="Helical" evidence="13">
    <location>
        <begin position="334"/>
        <end position="351"/>
    </location>
</feature>
<dbReference type="Pfam" id="PF00512">
    <property type="entry name" value="HisKA"/>
    <property type="match status" value="1"/>
</dbReference>
<dbReference type="InterPro" id="IPR001789">
    <property type="entry name" value="Sig_transdc_resp-reg_receiver"/>
</dbReference>
<dbReference type="CDD" id="cd17574">
    <property type="entry name" value="REC_OmpR"/>
    <property type="match status" value="1"/>
</dbReference>
<dbReference type="SMART" id="SM00387">
    <property type="entry name" value="HATPase_c"/>
    <property type="match status" value="2"/>
</dbReference>
<keyword evidence="4" id="KW-1003">Cell membrane</keyword>
<keyword evidence="10" id="KW-0902">Two-component regulatory system</keyword>
<dbReference type="InterPro" id="IPR005467">
    <property type="entry name" value="His_kinase_dom"/>
</dbReference>
<evidence type="ECO:0000259" key="15">
    <source>
        <dbReference type="PROSITE" id="PS50110"/>
    </source>
</evidence>
<feature type="modified residue" description="4-aspartylphosphate" evidence="12">
    <location>
        <position position="748"/>
    </location>
</feature>
<dbReference type="InterPro" id="IPR036890">
    <property type="entry name" value="HATPase_C_sf"/>
</dbReference>
<accession>A0AAW6SXV7</accession>
<dbReference type="EMBL" id="JAROYP010000013">
    <property type="protein sequence ID" value="MDH5163143.1"/>
    <property type="molecule type" value="Genomic_DNA"/>
</dbReference>
<evidence type="ECO:0000313" key="16">
    <source>
        <dbReference type="EMBL" id="MDH5163143.1"/>
    </source>
</evidence>
<organism evidence="16 17">
    <name type="scientific">Heyndrickxia oleronia</name>
    <dbReference type="NCBI Taxonomy" id="38875"/>
    <lineage>
        <taxon>Bacteria</taxon>
        <taxon>Bacillati</taxon>
        <taxon>Bacillota</taxon>
        <taxon>Bacilli</taxon>
        <taxon>Bacillales</taxon>
        <taxon>Bacillaceae</taxon>
        <taxon>Heyndrickxia</taxon>
    </lineage>
</organism>